<evidence type="ECO:0000313" key="2">
    <source>
        <dbReference type="EMBL" id="VVC95667.1"/>
    </source>
</evidence>
<gene>
    <name evidence="2" type="ORF">LSINAPIS_LOCUS7331</name>
</gene>
<accession>A0A5E4QBN0</accession>
<name>A0A5E4QBN0_9NEOP</name>
<organism evidence="2 3">
    <name type="scientific">Leptidea sinapis</name>
    <dbReference type="NCBI Taxonomy" id="189913"/>
    <lineage>
        <taxon>Eukaryota</taxon>
        <taxon>Metazoa</taxon>
        <taxon>Ecdysozoa</taxon>
        <taxon>Arthropoda</taxon>
        <taxon>Hexapoda</taxon>
        <taxon>Insecta</taxon>
        <taxon>Pterygota</taxon>
        <taxon>Neoptera</taxon>
        <taxon>Endopterygota</taxon>
        <taxon>Lepidoptera</taxon>
        <taxon>Glossata</taxon>
        <taxon>Ditrysia</taxon>
        <taxon>Papilionoidea</taxon>
        <taxon>Pieridae</taxon>
        <taxon>Dismorphiinae</taxon>
        <taxon>Leptidea</taxon>
    </lineage>
</organism>
<protein>
    <submittedName>
        <fullName evidence="2">Uncharacterized protein</fullName>
    </submittedName>
</protein>
<evidence type="ECO:0000313" key="3">
    <source>
        <dbReference type="Proteomes" id="UP000324832"/>
    </source>
</evidence>
<feature type="region of interest" description="Disordered" evidence="1">
    <location>
        <begin position="32"/>
        <end position="98"/>
    </location>
</feature>
<evidence type="ECO:0000256" key="1">
    <source>
        <dbReference type="SAM" id="MobiDB-lite"/>
    </source>
</evidence>
<dbReference type="Proteomes" id="UP000324832">
    <property type="component" value="Unassembled WGS sequence"/>
</dbReference>
<feature type="non-terminal residue" evidence="2">
    <location>
        <position position="1"/>
    </location>
</feature>
<sequence>TQEDVMHFNMARKTKINQQILDGFLDPIEAISEPSTFPYPKKDNLERKKVGDDDEEFSKEQKERRPNSSGIHARRKEIGSKSGELNRGGGPTNKPKPCLLIRASIPTLIYYNN</sequence>
<keyword evidence="3" id="KW-1185">Reference proteome</keyword>
<dbReference type="EMBL" id="FZQP02002404">
    <property type="protein sequence ID" value="VVC95667.1"/>
    <property type="molecule type" value="Genomic_DNA"/>
</dbReference>
<reference evidence="2 3" key="1">
    <citation type="submission" date="2017-07" db="EMBL/GenBank/DDBJ databases">
        <authorList>
            <person name="Talla V."/>
            <person name="Backstrom N."/>
        </authorList>
    </citation>
    <scope>NUCLEOTIDE SEQUENCE [LARGE SCALE GENOMIC DNA]</scope>
</reference>
<feature type="compositionally biased region" description="Basic and acidic residues" evidence="1">
    <location>
        <begin position="40"/>
        <end position="51"/>
    </location>
</feature>
<dbReference type="AlphaFoldDB" id="A0A5E4QBN0"/>
<proteinExistence type="predicted"/>